<dbReference type="EMBL" id="BRZI01000059">
    <property type="protein sequence ID" value="GLD32930.1"/>
    <property type="molecule type" value="Genomic_DNA"/>
</dbReference>
<dbReference type="EMBL" id="BRXE01000109">
    <property type="protein sequence ID" value="GLB85979.1"/>
    <property type="molecule type" value="Genomic_DNA"/>
</dbReference>
<comment type="caution">
    <text evidence="3">The sequence shown here is derived from an EMBL/GenBank/DDBJ whole genome shotgun (WGS) entry which is preliminary data.</text>
</comment>
<dbReference type="GeneID" id="83632525"/>
<evidence type="ECO:0000313" key="3">
    <source>
        <dbReference type="EMBL" id="GLD32930.1"/>
    </source>
</evidence>
<sequence>MVRLLACAALAGAAVTFAPSAHADRTVTASEACAEAIPGSIPVQLTFELSCQDPEVWKRQGTVPGTEPMPVLMARVFPGSFRVNPANRWSDWVIPQ</sequence>
<organism evidence="3 4">
    <name type="scientific">Mycobacterium kiyosense</name>
    <dbReference type="NCBI Taxonomy" id="2871094"/>
    <lineage>
        <taxon>Bacteria</taxon>
        <taxon>Bacillati</taxon>
        <taxon>Actinomycetota</taxon>
        <taxon>Actinomycetes</taxon>
        <taxon>Mycobacteriales</taxon>
        <taxon>Mycobacteriaceae</taxon>
        <taxon>Mycobacterium</taxon>
    </lineage>
</organism>
<evidence type="ECO:0000313" key="2">
    <source>
        <dbReference type="EMBL" id="GLB85979.1"/>
    </source>
</evidence>
<dbReference type="Proteomes" id="UP001064782">
    <property type="component" value="Unassembled WGS sequence"/>
</dbReference>
<evidence type="ECO:0000313" key="4">
    <source>
        <dbReference type="Proteomes" id="UP001064782"/>
    </source>
</evidence>
<accession>A0A9P3QBY1</accession>
<evidence type="ECO:0000256" key="1">
    <source>
        <dbReference type="SAM" id="SignalP"/>
    </source>
</evidence>
<name>A0A9P3QBY1_9MYCO</name>
<protein>
    <submittedName>
        <fullName evidence="3">Uncharacterized protein</fullName>
    </submittedName>
</protein>
<dbReference type="AlphaFoldDB" id="A0A9P3QBY1"/>
<keyword evidence="1" id="KW-0732">Signal</keyword>
<feature type="chain" id="PRO_5040159221" evidence="1">
    <location>
        <begin position="24"/>
        <end position="96"/>
    </location>
</feature>
<gene>
    <name evidence="3" type="ORF">Mkiyose1413_48130</name>
    <name evidence="2" type="ORF">SRL2020028_52350</name>
</gene>
<reference evidence="3" key="1">
    <citation type="submission" date="2022-08" db="EMBL/GenBank/DDBJ databases">
        <title>Mycobacterium kiyosense sp. nov., scotochromogenic slow-glowing species isolated from respiratory specimens.</title>
        <authorList>
            <person name="Fukano H."/>
            <person name="Kazumi Y."/>
            <person name="Sakagami N."/>
            <person name="Ato M."/>
            <person name="Mitarai S."/>
            <person name="Hoshino Y."/>
        </authorList>
    </citation>
    <scope>NUCLEOTIDE SEQUENCE</scope>
    <source>
        <strain evidence="3">1413</strain>
        <strain evidence="2">SRL2020-028</strain>
    </source>
</reference>
<dbReference type="Proteomes" id="UP001165663">
    <property type="component" value="Unassembled WGS sequence"/>
</dbReference>
<dbReference type="RefSeq" id="WP_236977620.1">
    <property type="nucleotide sequence ID" value="NZ_BRXE01000109.1"/>
</dbReference>
<proteinExistence type="predicted"/>
<keyword evidence="4" id="KW-1185">Reference proteome</keyword>
<feature type="signal peptide" evidence="1">
    <location>
        <begin position="1"/>
        <end position="23"/>
    </location>
</feature>